<evidence type="ECO:0000256" key="1">
    <source>
        <dbReference type="SAM" id="MobiDB-lite"/>
    </source>
</evidence>
<dbReference type="AlphaFoldDB" id="A0AAE1UFH6"/>
<organism evidence="2 3">
    <name type="scientific">Petrolisthes manimaculis</name>
    <dbReference type="NCBI Taxonomy" id="1843537"/>
    <lineage>
        <taxon>Eukaryota</taxon>
        <taxon>Metazoa</taxon>
        <taxon>Ecdysozoa</taxon>
        <taxon>Arthropoda</taxon>
        <taxon>Crustacea</taxon>
        <taxon>Multicrustacea</taxon>
        <taxon>Malacostraca</taxon>
        <taxon>Eumalacostraca</taxon>
        <taxon>Eucarida</taxon>
        <taxon>Decapoda</taxon>
        <taxon>Pleocyemata</taxon>
        <taxon>Anomura</taxon>
        <taxon>Galatheoidea</taxon>
        <taxon>Porcellanidae</taxon>
        <taxon>Petrolisthes</taxon>
    </lineage>
</organism>
<evidence type="ECO:0000313" key="3">
    <source>
        <dbReference type="Proteomes" id="UP001292094"/>
    </source>
</evidence>
<feature type="compositionally biased region" description="Polar residues" evidence="1">
    <location>
        <begin position="94"/>
        <end position="103"/>
    </location>
</feature>
<dbReference type="EMBL" id="JAWZYT010000512">
    <property type="protein sequence ID" value="KAK4322563.1"/>
    <property type="molecule type" value="Genomic_DNA"/>
</dbReference>
<gene>
    <name evidence="2" type="ORF">Pmani_006689</name>
</gene>
<proteinExistence type="predicted"/>
<sequence length="138" mass="14950">MPGVATTPRPSPSFCGLGAVKLLPHKPSFLHHNIQINPHTTITSITATTVTTTTTVPALACHTNNPSKPFHLQQQSSHPPHSPLKYATITLTITHPPQPSSATLHHKQPPYQNLPSPQQPSSLQPTPLTIVNLLHHNH</sequence>
<feature type="region of interest" description="Disordered" evidence="1">
    <location>
        <begin position="94"/>
        <end position="125"/>
    </location>
</feature>
<feature type="compositionally biased region" description="Polar residues" evidence="1">
    <location>
        <begin position="65"/>
        <end position="79"/>
    </location>
</feature>
<dbReference type="Proteomes" id="UP001292094">
    <property type="component" value="Unassembled WGS sequence"/>
</dbReference>
<comment type="caution">
    <text evidence="2">The sequence shown here is derived from an EMBL/GenBank/DDBJ whole genome shotgun (WGS) entry which is preliminary data.</text>
</comment>
<feature type="region of interest" description="Disordered" evidence="1">
    <location>
        <begin position="65"/>
        <end position="84"/>
    </location>
</feature>
<accession>A0AAE1UFH6</accession>
<keyword evidence="3" id="KW-1185">Reference proteome</keyword>
<feature type="compositionally biased region" description="Low complexity" evidence="1">
    <location>
        <begin position="109"/>
        <end position="125"/>
    </location>
</feature>
<reference evidence="2" key="1">
    <citation type="submission" date="2023-11" db="EMBL/GenBank/DDBJ databases">
        <title>Genome assemblies of two species of porcelain crab, Petrolisthes cinctipes and Petrolisthes manimaculis (Anomura: Porcellanidae).</title>
        <authorList>
            <person name="Angst P."/>
        </authorList>
    </citation>
    <scope>NUCLEOTIDE SEQUENCE</scope>
    <source>
        <strain evidence="2">PB745_02</strain>
        <tissue evidence="2">Gill</tissue>
    </source>
</reference>
<name>A0AAE1UFH6_9EUCA</name>
<protein>
    <submittedName>
        <fullName evidence="2">Uncharacterized protein</fullName>
    </submittedName>
</protein>
<evidence type="ECO:0000313" key="2">
    <source>
        <dbReference type="EMBL" id="KAK4322563.1"/>
    </source>
</evidence>